<feature type="region of interest" description="Disordered" evidence="4">
    <location>
        <begin position="2122"/>
        <end position="2149"/>
    </location>
</feature>
<dbReference type="InterPro" id="IPR009081">
    <property type="entry name" value="PP-bd_ACP"/>
</dbReference>
<dbReference type="PROSITE" id="PS00455">
    <property type="entry name" value="AMP_BINDING"/>
    <property type="match status" value="1"/>
</dbReference>
<dbReference type="InterPro" id="IPR036736">
    <property type="entry name" value="ACP-like_sf"/>
</dbReference>
<dbReference type="Gene3D" id="3.30.300.30">
    <property type="match status" value="2"/>
</dbReference>
<dbReference type="Gene3D" id="3.30.559.10">
    <property type="entry name" value="Chloramphenicol acetyltransferase-like domain"/>
    <property type="match status" value="2"/>
</dbReference>
<evidence type="ECO:0000313" key="6">
    <source>
        <dbReference type="EMBL" id="GAA1102837.1"/>
    </source>
</evidence>
<dbReference type="Gene3D" id="3.40.50.980">
    <property type="match status" value="4"/>
</dbReference>
<dbReference type="PROSITE" id="PS00012">
    <property type="entry name" value="PHOSPHOPANTETHEINE"/>
    <property type="match status" value="2"/>
</dbReference>
<feature type="domain" description="Carrier" evidence="5">
    <location>
        <begin position="990"/>
        <end position="1064"/>
    </location>
</feature>
<evidence type="ECO:0000256" key="1">
    <source>
        <dbReference type="ARBA" id="ARBA00001957"/>
    </source>
</evidence>
<dbReference type="InterPro" id="IPR023213">
    <property type="entry name" value="CAT-like_dom_sf"/>
</dbReference>
<dbReference type="PANTHER" id="PTHR45527">
    <property type="entry name" value="NONRIBOSOMAL PEPTIDE SYNTHETASE"/>
    <property type="match status" value="1"/>
</dbReference>
<dbReference type="SUPFAM" id="SSF56601">
    <property type="entry name" value="beta-lactamase/transpeptidase-like"/>
    <property type="match status" value="1"/>
</dbReference>
<evidence type="ECO:0000256" key="3">
    <source>
        <dbReference type="ARBA" id="ARBA00022553"/>
    </source>
</evidence>
<dbReference type="SUPFAM" id="SSF52777">
    <property type="entry name" value="CoA-dependent acyltransferases"/>
    <property type="match status" value="4"/>
</dbReference>
<dbReference type="InterPro" id="IPR020845">
    <property type="entry name" value="AMP-binding_CS"/>
</dbReference>
<dbReference type="InterPro" id="IPR000873">
    <property type="entry name" value="AMP-dep_synth/lig_dom"/>
</dbReference>
<proteinExistence type="predicted"/>
<dbReference type="InterPro" id="IPR006162">
    <property type="entry name" value="Ppantetheine_attach_site"/>
</dbReference>
<dbReference type="Gene3D" id="3.40.710.10">
    <property type="entry name" value="DD-peptidase/beta-lactamase superfamily"/>
    <property type="match status" value="1"/>
</dbReference>
<sequence length="2508" mass="267949">MSTEIDDRRQSLLRQRLAGARRSRTAVPRLDLSAELPLSFGQRRLWFLDRYDESATDNLVPIVLRLTGPLDAAALGRAWDRLVERHLVLRTRYRATGDEPVQWIAPDGPRLELTDLAAAEDPERAAQELAERLAARPLPLSGGAVARIRLLRTAADRHLLVAVFHHIAFDGWSEPVFWSELSAFYREETGTGAAALPELPVQYAEYAAWQRQRFDEGRAAAATAYWTERLAGVVPLELPADRPRPDVRGPAGGACRFAVPADTADGVRALALEHGTTPFAVLLTAFQALLGRYTGRSDVAVGVPVGNRQRPELQDLIGFFVNTVVMRARWSGQQGFAELLQDNRLAVLDAFDHQELPFEWLVNELDPERDLSRTPLVQVMFGYQNTGASGPELPGVRAEAVETAWTTAKFDLNLQVVDAPAGPLDAVLEYSSELFDAATAERIAAHFLRLLASAVQAPKTPVAALEYLTADELRRFVTVPNDNAVERGPAAVHTLVAAQDPAAVAVVAADGSRLTFGELDGRANRLARHLIALGAGPETTVGVHLDRGQDLVVALLAVLKSGAAYVPVDPAHPAERTAHVLADAGVALVLTSTARAGALPAAEGRTAVLVDAVRLDGLPATDPGVVVDPDNLAYVIYTSGTTGRPKGVETTHRGLSNYLSWSAEAYAQAPGGTALFSSVAFDLVVPNLWTALMLGRPVTLLPADFDLADLGRLLLAAGPLSFLKLAPGHLEVLAGQLDAGQRRSVAATVIAAGDSFTSALVDRWRVDGARLASEYGPTEITVGNSCQEVTGPITTELVPLGAPIPNTTAYVLDGGLRPVATGVVGEVYVGGTGVARGYRGRPGQTAGKFVPDPFSAVPGGRLYRTGDLARMLPGGEMEFVGRCDTQVKIRGYRVEPGEVQNVLDEHPAVRASVVVGRTDGPSGTELVAYVVADDRGADLTAFLAERLPAWMVPSAVVHLAEIPLTSNGKTDHRALPAPGRRSRLTTEFTAPRPGVEAELAEHLRTVLKTEAVGAHDSFFELGGDSIRAVALVGALRAAGFDVAVRDVFRHRTVARLAAALGGRSRGRLDAPLVAPFELLSEADRRRVPEGVRDAYPLSHVQLGMLFEMHAAGGEGNYHNVTSFRIRDPRPFSAAAFQAAVDHVVDRHEILRTSIDLDGYSEPIQLVHPDARIAVDSVDVSGLAPQEQEAELRALMARERDRPFELDRPPLLRFFTRSYRGGWWLTFTEFHPILEGWSFSSMIMEVLDRYRELAAGSAPEPQPLPEVRFADFVALERTALASEASREHWRASVAAHPKFTLPGAWGSTTEPPGSIQQTYVRFADLQEGLRALAARADVPLKSVMHAAHLKVMSMLTGEEAFSCGLVCDTRPEVAGADRVYGLYINTVPFPFRRGARTWTELVRQVFETEIGLWPHRRFPLGQMQREFAGGQRLADVYFNYLDFHVLDTELIDVETSIDDSPNEFGLSVTSHPGLLALISRPQDVSTENRERLGAMYRAVLEAMVADPEGDATAAHLPEGERELVLVAPNRTDAAYPATTLPDLFEAQVRRTPDAVAVVETDGSTLSFRELDERVNRLARVLVELGVGPERFVAVCLREGTEILTALLAVAKAGGAYVPIDPAHPADRSGFILDDTAAGVLVTRDSLRQRFAAYAGTVLSVDGDARRIASAPATAPGRELTPANLVYTLYTSGSTGRPKGVLITHEGLVNYLLWAVDGYGLDGADGAVMLGSVAFDLSVPNFFLPLIGGRSVTVLPPEQSPESLAALLGGTADYSLLKITPAHLDVLRSLIGPEGTVDSVRTFVVGADEVKPETVVAWRKTAPGARIINEYGPTETVVGCSVHVVPEDFDPSVPVPIGHPIANIRMYVLDAALQPVPVGVAGELYIGGAGVARGYLGRAALTAERFLPDPYASAPGARFYRTGDLARRRPDGELEFLGRIDHQVKIRGYRVELGEIEAVLLTHPEVAEAVVAAREDVPGVRRLVGYVVAVPGARPAPSALRAHLSAALPEYMVPAVFVRLDELPLSSANKVDRKALPAPEEAGAAERAAEFVPPRSTTELVLTAIWAQVLGNDAIGVHDEFTRLGGDSITVVRMVAQAKLTGLDLTPRMAMSHQTVAELAAAPDAAAADGPSTGRDWTARPARGRGRGRLSVRPDDGLRELLADRAIPGVSVAVVDGGEVVDTWQLGVVRAGAADPVGDRTPFQVGSMSKPTSAVVALALAAEGRLDLDTDVAEYLHALRIRDVHGAPAKVTVRQLLSHSAGLPIAGFADFHPAEPVPALDAVLDGTAVAGRPALRVDPLFAGLTSYSATNFSVLQQVLADLTGEPFAELARRLVLGPLGLADSSFAQDLPDHAAVPVALGHDADGRPLDGGLRITPEAAAGGLWTTPADLARLLLSVRAEALGLGPGVLGTALARAALTGHADFDYGLGMMTDRQGRWFGHSGSTKGTVAMAAVDLRTGSGLAVAVNGAAGGEAVARITGQAARADRDLAWMNGIHRYMHLTGYLGRRP</sequence>
<dbReference type="SMART" id="SM00823">
    <property type="entry name" value="PKS_PP"/>
    <property type="match status" value="2"/>
</dbReference>
<dbReference type="NCBIfam" id="TIGR01733">
    <property type="entry name" value="AA-adenyl-dom"/>
    <property type="match status" value="2"/>
</dbReference>
<organism evidence="6 7">
    <name type="scientific">Kitasatospora arboriphila</name>
    <dbReference type="NCBI Taxonomy" id="258052"/>
    <lineage>
        <taxon>Bacteria</taxon>
        <taxon>Bacillati</taxon>
        <taxon>Actinomycetota</taxon>
        <taxon>Actinomycetes</taxon>
        <taxon>Kitasatosporales</taxon>
        <taxon>Streptomycetaceae</taxon>
        <taxon>Kitasatospora</taxon>
    </lineage>
</organism>
<feature type="domain" description="Carrier" evidence="5">
    <location>
        <begin position="2051"/>
        <end position="2125"/>
    </location>
</feature>
<dbReference type="SUPFAM" id="SSF56801">
    <property type="entry name" value="Acetyl-CoA synthetase-like"/>
    <property type="match status" value="2"/>
</dbReference>
<evidence type="ECO:0000259" key="5">
    <source>
        <dbReference type="PROSITE" id="PS50075"/>
    </source>
</evidence>
<name>A0ABN1TUB7_9ACTN</name>
<dbReference type="InterPro" id="IPR001466">
    <property type="entry name" value="Beta-lactam-related"/>
</dbReference>
<dbReference type="Proteomes" id="UP001499987">
    <property type="component" value="Unassembled WGS sequence"/>
</dbReference>
<dbReference type="Gene3D" id="3.30.559.30">
    <property type="entry name" value="Nonribosomal peptide synthetase, condensation domain"/>
    <property type="match status" value="2"/>
</dbReference>
<keyword evidence="2" id="KW-0596">Phosphopantetheine</keyword>
<protein>
    <recommendedName>
        <fullName evidence="5">Carrier domain-containing protein</fullName>
    </recommendedName>
</protein>
<dbReference type="Gene3D" id="1.10.1200.10">
    <property type="entry name" value="ACP-like"/>
    <property type="match status" value="2"/>
</dbReference>
<dbReference type="Pfam" id="PF00144">
    <property type="entry name" value="Beta-lactamase"/>
    <property type="match status" value="1"/>
</dbReference>
<evidence type="ECO:0000256" key="2">
    <source>
        <dbReference type="ARBA" id="ARBA00022450"/>
    </source>
</evidence>
<dbReference type="CDD" id="cd05930">
    <property type="entry name" value="A_NRPS"/>
    <property type="match status" value="2"/>
</dbReference>
<comment type="cofactor">
    <cofactor evidence="1">
        <name>pantetheine 4'-phosphate</name>
        <dbReference type="ChEBI" id="CHEBI:47942"/>
    </cofactor>
</comment>
<evidence type="ECO:0000256" key="4">
    <source>
        <dbReference type="SAM" id="MobiDB-lite"/>
    </source>
</evidence>
<dbReference type="Pfam" id="PF00550">
    <property type="entry name" value="PP-binding"/>
    <property type="match status" value="2"/>
</dbReference>
<dbReference type="EMBL" id="BAAALD010000058">
    <property type="protein sequence ID" value="GAA1102837.1"/>
    <property type="molecule type" value="Genomic_DNA"/>
</dbReference>
<dbReference type="Pfam" id="PF00501">
    <property type="entry name" value="AMP-binding"/>
    <property type="match status" value="2"/>
</dbReference>
<dbReference type="CDD" id="cd19531">
    <property type="entry name" value="LCL_NRPS-like"/>
    <property type="match status" value="1"/>
</dbReference>
<dbReference type="RefSeq" id="WP_344626078.1">
    <property type="nucleotide sequence ID" value="NZ_BAAALD010000058.1"/>
</dbReference>
<dbReference type="InterPro" id="IPR045851">
    <property type="entry name" value="AMP-bd_C_sf"/>
</dbReference>
<evidence type="ECO:0000313" key="7">
    <source>
        <dbReference type="Proteomes" id="UP001499987"/>
    </source>
</evidence>
<reference evidence="6 7" key="1">
    <citation type="journal article" date="2019" name="Int. J. Syst. Evol. Microbiol.">
        <title>The Global Catalogue of Microorganisms (GCM) 10K type strain sequencing project: providing services to taxonomists for standard genome sequencing and annotation.</title>
        <authorList>
            <consortium name="The Broad Institute Genomics Platform"/>
            <consortium name="The Broad Institute Genome Sequencing Center for Infectious Disease"/>
            <person name="Wu L."/>
            <person name="Ma J."/>
        </authorList>
    </citation>
    <scope>NUCLEOTIDE SEQUENCE [LARGE SCALE GENOMIC DNA]</scope>
    <source>
        <strain evidence="6 7">JCM 13002</strain>
    </source>
</reference>
<gene>
    <name evidence="6" type="ORF">GCM10009663_51720</name>
</gene>
<dbReference type="InterPro" id="IPR020806">
    <property type="entry name" value="PKS_PP-bd"/>
</dbReference>
<dbReference type="InterPro" id="IPR025110">
    <property type="entry name" value="AMP-bd_C"/>
</dbReference>
<dbReference type="PANTHER" id="PTHR45527:SF1">
    <property type="entry name" value="FATTY ACID SYNTHASE"/>
    <property type="match status" value="1"/>
</dbReference>
<dbReference type="Gene3D" id="2.30.38.10">
    <property type="entry name" value="Luciferase, Domain 3"/>
    <property type="match status" value="2"/>
</dbReference>
<accession>A0ABN1TUB7</accession>
<dbReference type="Pfam" id="PF00668">
    <property type="entry name" value="Condensation"/>
    <property type="match status" value="2"/>
</dbReference>
<dbReference type="InterPro" id="IPR001242">
    <property type="entry name" value="Condensation_dom"/>
</dbReference>
<dbReference type="InterPro" id="IPR010071">
    <property type="entry name" value="AA_adenyl_dom"/>
</dbReference>
<dbReference type="PROSITE" id="PS50075">
    <property type="entry name" value="CARRIER"/>
    <property type="match status" value="2"/>
</dbReference>
<comment type="caution">
    <text evidence="6">The sequence shown here is derived from an EMBL/GenBank/DDBJ whole genome shotgun (WGS) entry which is preliminary data.</text>
</comment>
<dbReference type="SUPFAM" id="SSF47336">
    <property type="entry name" value="ACP-like"/>
    <property type="match status" value="2"/>
</dbReference>
<keyword evidence="3" id="KW-0597">Phosphoprotein</keyword>
<keyword evidence="7" id="KW-1185">Reference proteome</keyword>
<dbReference type="Pfam" id="PF13193">
    <property type="entry name" value="AMP-binding_C"/>
    <property type="match status" value="2"/>
</dbReference>
<dbReference type="InterPro" id="IPR012338">
    <property type="entry name" value="Beta-lactam/transpept-like"/>
</dbReference>